<dbReference type="AlphaFoldDB" id="A0A511NAA9"/>
<dbReference type="InterPro" id="IPR001633">
    <property type="entry name" value="EAL_dom"/>
</dbReference>
<feature type="domain" description="EAL" evidence="1">
    <location>
        <begin position="65"/>
        <end position="319"/>
    </location>
</feature>
<sequence length="323" mass="35532">MHSLLRQFQRLSLTAENPNGHLVVGVSDLQKLEGLHQNLTLTEQGDLRVAPQYGDQMNIWEAASLGIWITRLKTGWFQGAMEHLLFHAQPIVRLNGGELAGYEALVRSAPPEAFYGAGPLLEAALAHGQIRAFDARARTAAIEQVYPHLPESASLFINFLPSVVYDPAVCLNSTFQACQRTGADLGRLVFEVVESEHFPDLTLLKSILDRYRAEGARVALDDLGGGYTSLSYLEVLKPDIVKLDRTLIREITPDDPRVQLVSALIRYAHDLGVEVIAEGIETLQELQLASELGADYVQGYFLGKPAPQLQSITVQAQAFFTGT</sequence>
<dbReference type="SUPFAM" id="SSF141868">
    <property type="entry name" value="EAL domain-like"/>
    <property type="match status" value="1"/>
</dbReference>
<dbReference type="GO" id="GO:0071111">
    <property type="term" value="F:cyclic-guanylate-specific phosphodiesterase activity"/>
    <property type="evidence" value="ECO:0007669"/>
    <property type="project" value="InterPro"/>
</dbReference>
<keyword evidence="3" id="KW-1185">Reference proteome</keyword>
<dbReference type="Proteomes" id="UP000321306">
    <property type="component" value="Unassembled WGS sequence"/>
</dbReference>
<dbReference type="InterPro" id="IPR050706">
    <property type="entry name" value="Cyclic-di-GMP_PDE-like"/>
</dbReference>
<dbReference type="PROSITE" id="PS50883">
    <property type="entry name" value="EAL"/>
    <property type="match status" value="1"/>
</dbReference>
<evidence type="ECO:0000313" key="2">
    <source>
        <dbReference type="EMBL" id="GEM49301.1"/>
    </source>
</evidence>
<dbReference type="CDD" id="cd01948">
    <property type="entry name" value="EAL"/>
    <property type="match status" value="1"/>
</dbReference>
<dbReference type="EMBL" id="BJXB01000031">
    <property type="protein sequence ID" value="GEM49301.1"/>
    <property type="molecule type" value="Genomic_DNA"/>
</dbReference>
<gene>
    <name evidence="2" type="ORF">DC3_49360</name>
</gene>
<proteinExistence type="predicted"/>
<reference evidence="2 3" key="1">
    <citation type="submission" date="2019-07" db="EMBL/GenBank/DDBJ databases">
        <title>Whole genome shotgun sequence of Deinococcus cellulosilyticus NBRC 106333.</title>
        <authorList>
            <person name="Hosoyama A."/>
            <person name="Uohara A."/>
            <person name="Ohji S."/>
            <person name="Ichikawa N."/>
        </authorList>
    </citation>
    <scope>NUCLEOTIDE SEQUENCE [LARGE SCALE GENOMIC DNA]</scope>
    <source>
        <strain evidence="2 3">NBRC 106333</strain>
    </source>
</reference>
<evidence type="ECO:0000313" key="3">
    <source>
        <dbReference type="Proteomes" id="UP000321306"/>
    </source>
</evidence>
<dbReference type="SMART" id="SM00052">
    <property type="entry name" value="EAL"/>
    <property type="match status" value="1"/>
</dbReference>
<dbReference type="Pfam" id="PF00563">
    <property type="entry name" value="EAL"/>
    <property type="match status" value="1"/>
</dbReference>
<accession>A0A511NAA9</accession>
<dbReference type="PANTHER" id="PTHR33121">
    <property type="entry name" value="CYCLIC DI-GMP PHOSPHODIESTERASE PDEF"/>
    <property type="match status" value="1"/>
</dbReference>
<evidence type="ECO:0000259" key="1">
    <source>
        <dbReference type="PROSITE" id="PS50883"/>
    </source>
</evidence>
<dbReference type="InterPro" id="IPR035919">
    <property type="entry name" value="EAL_sf"/>
</dbReference>
<dbReference type="PANTHER" id="PTHR33121:SF70">
    <property type="entry name" value="SIGNALING PROTEIN YKOW"/>
    <property type="match status" value="1"/>
</dbReference>
<organism evidence="2 3">
    <name type="scientific">Deinococcus cellulosilyticus (strain DSM 18568 / NBRC 106333 / KACC 11606 / 5516J-15)</name>
    <dbReference type="NCBI Taxonomy" id="1223518"/>
    <lineage>
        <taxon>Bacteria</taxon>
        <taxon>Thermotogati</taxon>
        <taxon>Deinococcota</taxon>
        <taxon>Deinococci</taxon>
        <taxon>Deinococcales</taxon>
        <taxon>Deinococcaceae</taxon>
        <taxon>Deinococcus</taxon>
    </lineage>
</organism>
<dbReference type="Gene3D" id="3.20.20.450">
    <property type="entry name" value="EAL domain"/>
    <property type="match status" value="1"/>
</dbReference>
<comment type="caution">
    <text evidence="2">The sequence shown here is derived from an EMBL/GenBank/DDBJ whole genome shotgun (WGS) entry which is preliminary data.</text>
</comment>
<protein>
    <recommendedName>
        <fullName evidence="1">EAL domain-containing protein</fullName>
    </recommendedName>
</protein>
<name>A0A511NAA9_DEIC1</name>